<sequence length="84" mass="8541">GLVVFVTGLGKEDHDYRSPTIVIGKGLKPLVGFQVCGVFLSCGPGALTPIVSPELPRDSPTSGIRVVVRLGRGVGGDPGLGSTI</sequence>
<evidence type="ECO:0000313" key="1">
    <source>
        <dbReference type="EMBL" id="MCH87177.1"/>
    </source>
</evidence>
<dbReference type="EMBL" id="LXQA010011685">
    <property type="protein sequence ID" value="MCH87177.1"/>
    <property type="molecule type" value="Genomic_DNA"/>
</dbReference>
<dbReference type="Proteomes" id="UP000265520">
    <property type="component" value="Unassembled WGS sequence"/>
</dbReference>
<accession>A0A392MI57</accession>
<comment type="caution">
    <text evidence="1">The sequence shown here is derived from an EMBL/GenBank/DDBJ whole genome shotgun (WGS) entry which is preliminary data.</text>
</comment>
<evidence type="ECO:0000313" key="2">
    <source>
        <dbReference type="Proteomes" id="UP000265520"/>
    </source>
</evidence>
<gene>
    <name evidence="1" type="ORF">A2U01_0008043</name>
</gene>
<organism evidence="1 2">
    <name type="scientific">Trifolium medium</name>
    <dbReference type="NCBI Taxonomy" id="97028"/>
    <lineage>
        <taxon>Eukaryota</taxon>
        <taxon>Viridiplantae</taxon>
        <taxon>Streptophyta</taxon>
        <taxon>Embryophyta</taxon>
        <taxon>Tracheophyta</taxon>
        <taxon>Spermatophyta</taxon>
        <taxon>Magnoliopsida</taxon>
        <taxon>eudicotyledons</taxon>
        <taxon>Gunneridae</taxon>
        <taxon>Pentapetalae</taxon>
        <taxon>rosids</taxon>
        <taxon>fabids</taxon>
        <taxon>Fabales</taxon>
        <taxon>Fabaceae</taxon>
        <taxon>Papilionoideae</taxon>
        <taxon>50 kb inversion clade</taxon>
        <taxon>NPAAA clade</taxon>
        <taxon>Hologalegina</taxon>
        <taxon>IRL clade</taxon>
        <taxon>Trifolieae</taxon>
        <taxon>Trifolium</taxon>
    </lineage>
</organism>
<dbReference type="AlphaFoldDB" id="A0A392MI57"/>
<protein>
    <submittedName>
        <fullName evidence="1">Uncharacterized protein</fullName>
    </submittedName>
</protein>
<feature type="non-terminal residue" evidence="1">
    <location>
        <position position="1"/>
    </location>
</feature>
<keyword evidence="2" id="KW-1185">Reference proteome</keyword>
<reference evidence="1 2" key="1">
    <citation type="journal article" date="2018" name="Front. Plant Sci.">
        <title>Red Clover (Trifolium pratense) and Zigzag Clover (T. medium) - A Picture of Genomic Similarities and Differences.</title>
        <authorList>
            <person name="Dluhosova J."/>
            <person name="Istvanek J."/>
            <person name="Nedelnik J."/>
            <person name="Repkova J."/>
        </authorList>
    </citation>
    <scope>NUCLEOTIDE SEQUENCE [LARGE SCALE GENOMIC DNA]</scope>
    <source>
        <strain evidence="2">cv. 10/8</strain>
        <tissue evidence="1">Leaf</tissue>
    </source>
</reference>
<name>A0A392MI57_9FABA</name>
<proteinExistence type="predicted"/>